<dbReference type="KEGG" id="pyg:AWM70_04750"/>
<proteinExistence type="predicted"/>
<reference evidence="1 2" key="1">
    <citation type="submission" date="2016-01" db="EMBL/GenBank/DDBJ databases">
        <title>Complete Genome Sequence of Paenibacillus yonginensis DCY84, a novel Plant Growth-Promoting Bacteria with Elicitation of Induced Systemic Resistance.</title>
        <authorList>
            <person name="Kim Y.J."/>
            <person name="Yang D.C."/>
            <person name="Sukweenadhi J."/>
        </authorList>
    </citation>
    <scope>NUCLEOTIDE SEQUENCE [LARGE SCALE GENOMIC DNA]</scope>
    <source>
        <strain evidence="1 2">DCY84</strain>
    </source>
</reference>
<evidence type="ECO:0000313" key="2">
    <source>
        <dbReference type="Proteomes" id="UP000092573"/>
    </source>
</evidence>
<name>A0A1B1MXP9_9BACL</name>
<organism evidence="1 2">
    <name type="scientific">Paenibacillus yonginensis</name>
    <dbReference type="NCBI Taxonomy" id="1462996"/>
    <lineage>
        <taxon>Bacteria</taxon>
        <taxon>Bacillati</taxon>
        <taxon>Bacillota</taxon>
        <taxon>Bacilli</taxon>
        <taxon>Bacillales</taxon>
        <taxon>Paenibacillaceae</taxon>
        <taxon>Paenibacillus</taxon>
    </lineage>
</organism>
<dbReference type="AlphaFoldDB" id="A0A1B1MXP9"/>
<keyword evidence="2" id="KW-1185">Reference proteome</keyword>
<dbReference type="Proteomes" id="UP000092573">
    <property type="component" value="Chromosome"/>
</dbReference>
<sequence>MHRVTYEMVTDKEIKPVWSNSSFSHLTEKYINEDELLSLLSNEDNSARVKGKILRAHGTCNMYLRIEKRKNGIVTIDLNNPGSYYVEYLTQLLKRTSMSWSCFTYPTIDPYHNIKVFINTNDDNDLKSLVKSDFRWITMKKIRKL</sequence>
<gene>
    <name evidence="1" type="ORF">AWM70_04750</name>
</gene>
<evidence type="ECO:0000313" key="1">
    <source>
        <dbReference type="EMBL" id="ANS73963.1"/>
    </source>
</evidence>
<dbReference type="EMBL" id="CP014167">
    <property type="protein sequence ID" value="ANS73963.1"/>
    <property type="molecule type" value="Genomic_DNA"/>
</dbReference>
<accession>A0A1B1MXP9</accession>
<protein>
    <submittedName>
        <fullName evidence="1">Uncharacterized protein</fullName>
    </submittedName>
</protein>